<dbReference type="InterPro" id="IPR029058">
    <property type="entry name" value="AB_hydrolase_fold"/>
</dbReference>
<dbReference type="STRING" id="135651.G0PIH5"/>
<dbReference type="Pfam" id="PF22749">
    <property type="entry name" value="Arb2"/>
    <property type="match status" value="1"/>
</dbReference>
<evidence type="ECO:0000256" key="1">
    <source>
        <dbReference type="SAM" id="MobiDB-lite"/>
    </source>
</evidence>
<evidence type="ECO:0000313" key="3">
    <source>
        <dbReference type="EMBL" id="EGT57724.1"/>
    </source>
</evidence>
<dbReference type="OMA" id="SACINSI"/>
<dbReference type="SUPFAM" id="SSF53474">
    <property type="entry name" value="alpha/beta-Hydrolases"/>
    <property type="match status" value="1"/>
</dbReference>
<dbReference type="GO" id="GO:0031048">
    <property type="term" value="P:regulatory ncRNA-mediated heterochromatin formation"/>
    <property type="evidence" value="ECO:0007669"/>
    <property type="project" value="TreeGrafter"/>
</dbReference>
<dbReference type="GO" id="GO:0035197">
    <property type="term" value="F:siRNA binding"/>
    <property type="evidence" value="ECO:0007669"/>
    <property type="project" value="TreeGrafter"/>
</dbReference>
<protein>
    <recommendedName>
        <fullName evidence="2">Arb2 domain-containing protein</fullName>
    </recommendedName>
</protein>
<dbReference type="eggNOG" id="KOG3967">
    <property type="taxonomic scope" value="Eukaryota"/>
</dbReference>
<feature type="region of interest" description="Disordered" evidence="1">
    <location>
        <begin position="408"/>
        <end position="455"/>
    </location>
</feature>
<dbReference type="AlphaFoldDB" id="G0PIH5"/>
<reference evidence="4" key="1">
    <citation type="submission" date="2011-07" db="EMBL/GenBank/DDBJ databases">
        <authorList>
            <consortium name="Caenorhabditis brenneri Sequencing and Analysis Consortium"/>
            <person name="Wilson R.K."/>
        </authorList>
    </citation>
    <scope>NUCLEOTIDE SEQUENCE [LARGE SCALE GENOMIC DNA]</scope>
    <source>
        <strain evidence="4">PB2801</strain>
    </source>
</reference>
<dbReference type="InterPro" id="IPR048263">
    <property type="entry name" value="Arb2"/>
</dbReference>
<dbReference type="InParanoid" id="G0PIH5"/>
<name>G0PIH5_CAEBE</name>
<dbReference type="OrthoDB" id="421951at2759"/>
<accession>G0PIH5</accession>
<dbReference type="GO" id="GO:0005634">
    <property type="term" value="C:nucleus"/>
    <property type="evidence" value="ECO:0007669"/>
    <property type="project" value="TreeGrafter"/>
</dbReference>
<sequence>MDYIEIEGKEATKVDSTGPVSVKNLSESQKVFIYTIKKVGGNIVVSWRPGGYGGGYTENREFSLISARWECVENIQYYYIYIIDGEKEPFFIKLFGYEFNHRLQKFRDLKHLLEHFKKAMSINDLGYCFDDEGVLRTVKDGKTFEFIDQAHYDILGDAVDKEIYMRLVEDCGLEKKLLRPPGEVDDCKDEDLAFVFVSKDWKKAQKLLVLVHGSGVVRAGQWARSLIINYNLECGTQFPYIKRALALGWGVVVMNTNMTATLDQEYKYSNSPVEHAESVWKTYITPSKADQVFLVAHSRGGTDMFEVLEKHGLDERVNIICLTDSPLFNIPRALWDRKTPFFAINFLARGSVKTADYAPREYKKGFVQDLYSGTKTHEFSSHCAIEAIFYILQNLTLENHKETMVEAQKLVHEEPEKEDILKRGREEKKKDGDDDGEPKVKKARQEDEAGPSTSS</sequence>
<feature type="domain" description="Arb2" evidence="2">
    <location>
        <begin position="121"/>
        <end position="259"/>
    </location>
</feature>
<evidence type="ECO:0000259" key="2">
    <source>
        <dbReference type="Pfam" id="PF22749"/>
    </source>
</evidence>
<evidence type="ECO:0000313" key="4">
    <source>
        <dbReference type="Proteomes" id="UP000008068"/>
    </source>
</evidence>
<dbReference type="HOGENOM" id="CLU_048484_0_0_1"/>
<dbReference type="InterPro" id="IPR053858">
    <property type="entry name" value="Arb2_dom"/>
</dbReference>
<gene>
    <name evidence="3" type="ORF">CAEBREN_11218</name>
</gene>
<proteinExistence type="predicted"/>
<feature type="compositionally biased region" description="Basic and acidic residues" evidence="1">
    <location>
        <begin position="408"/>
        <end position="447"/>
    </location>
</feature>
<dbReference type="PANTHER" id="PTHR21357:SF4">
    <property type="entry name" value="FAM172 FAMILY PROTEIN HOMOLOG CG10038"/>
    <property type="match status" value="1"/>
</dbReference>
<dbReference type="PANTHER" id="PTHR21357">
    <property type="entry name" value="FAM172 FAMILY PROTEIN HOMOLOG CG10038"/>
    <property type="match status" value="1"/>
</dbReference>
<organism evidence="4">
    <name type="scientific">Caenorhabditis brenneri</name>
    <name type="common">Nematode worm</name>
    <dbReference type="NCBI Taxonomy" id="135651"/>
    <lineage>
        <taxon>Eukaryota</taxon>
        <taxon>Metazoa</taxon>
        <taxon>Ecdysozoa</taxon>
        <taxon>Nematoda</taxon>
        <taxon>Chromadorea</taxon>
        <taxon>Rhabditida</taxon>
        <taxon>Rhabditina</taxon>
        <taxon>Rhabditomorpha</taxon>
        <taxon>Rhabditoidea</taxon>
        <taxon>Rhabditidae</taxon>
        <taxon>Peloderinae</taxon>
        <taxon>Caenorhabditis</taxon>
    </lineage>
</organism>
<dbReference type="EMBL" id="GL380568">
    <property type="protein sequence ID" value="EGT57724.1"/>
    <property type="molecule type" value="Genomic_DNA"/>
</dbReference>
<keyword evidence="4" id="KW-1185">Reference proteome</keyword>
<dbReference type="FunCoup" id="G0PIH5">
    <property type="interactions" value="3615"/>
</dbReference>
<dbReference type="Gene3D" id="3.40.50.1820">
    <property type="entry name" value="alpha/beta hydrolase"/>
    <property type="match status" value="1"/>
</dbReference>
<dbReference type="Proteomes" id="UP000008068">
    <property type="component" value="Unassembled WGS sequence"/>
</dbReference>